<dbReference type="KEGG" id="jeo:JMA_37540"/>
<dbReference type="AlphaFoldDB" id="A0A0B5AWH1"/>
<evidence type="ECO:0000313" key="1">
    <source>
        <dbReference type="EMBL" id="AJD93072.1"/>
    </source>
</evidence>
<dbReference type="HOGENOM" id="CLU_2093539_0_0_9"/>
<keyword evidence="1" id="KW-0614">Plasmid</keyword>
<dbReference type="EMBL" id="CP009417">
    <property type="protein sequence ID" value="AJD93072.1"/>
    <property type="molecule type" value="Genomic_DNA"/>
</dbReference>
<accession>A0A0B5AWH1</accession>
<dbReference type="Proteomes" id="UP000031449">
    <property type="component" value="Plasmid unnamed"/>
</dbReference>
<protein>
    <submittedName>
        <fullName evidence="1">Uncharacterized protein</fullName>
    </submittedName>
</protein>
<organism evidence="1 2">
    <name type="scientific">Jeotgalibacillus malaysiensis</name>
    <dbReference type="NCBI Taxonomy" id="1508404"/>
    <lineage>
        <taxon>Bacteria</taxon>
        <taxon>Bacillati</taxon>
        <taxon>Bacillota</taxon>
        <taxon>Bacilli</taxon>
        <taxon>Bacillales</taxon>
        <taxon>Caryophanaceae</taxon>
        <taxon>Jeotgalibacillus</taxon>
    </lineage>
</organism>
<reference evidence="1 2" key="1">
    <citation type="submission" date="2014-08" db="EMBL/GenBank/DDBJ databases">
        <title>Complete genome of a marine bacteria Jeotgalibacillus malaysiensis.</title>
        <authorList>
            <person name="Yaakop A.S."/>
            <person name="Chan K.-G."/>
            <person name="Goh K.M."/>
        </authorList>
    </citation>
    <scope>NUCLEOTIDE SEQUENCE [LARGE SCALE GENOMIC DNA]</scope>
    <source>
        <strain evidence="1 2">D5</strain>
        <plasmid evidence="2">Plasmid</plasmid>
    </source>
</reference>
<geneLocation type="plasmid" evidence="2"/>
<sequence length="116" mass="12241">MIGKGRGQMKKVTKKAGLAGMAVLMGASVVIGGGALQEPVVQTAEAATVKLGKYKVKSGLASSVRLTVNGNPFNAKVVKTGQIVNLIGYKSGMYTVTFAGKKYVMKEEYMKNLIKL</sequence>
<name>A0A0B5AWH1_9BACL</name>
<gene>
    <name evidence="1" type="ORF">JMA_37540</name>
</gene>
<proteinExistence type="predicted"/>
<evidence type="ECO:0000313" key="2">
    <source>
        <dbReference type="Proteomes" id="UP000031449"/>
    </source>
</evidence>
<keyword evidence="2" id="KW-1185">Reference proteome</keyword>
<dbReference type="BioCyc" id="JESP1508404:G14D9-13038-MONOMER"/>